<dbReference type="PANTHER" id="PTHR42648">
    <property type="entry name" value="TRANSPOSASE, PUTATIVE-RELATED"/>
    <property type="match status" value="1"/>
</dbReference>
<keyword evidence="21" id="KW-0511">Multifunctional enzyme</keyword>
<keyword evidence="16" id="KW-0229">DNA integration</keyword>
<feature type="region of interest" description="Disordered" evidence="24">
    <location>
        <begin position="955"/>
        <end position="976"/>
    </location>
</feature>
<dbReference type="GO" id="GO:0006508">
    <property type="term" value="P:proteolysis"/>
    <property type="evidence" value="ECO:0007669"/>
    <property type="project" value="UniProtKB-KW"/>
</dbReference>
<dbReference type="GO" id="GO:0006397">
    <property type="term" value="P:mRNA processing"/>
    <property type="evidence" value="ECO:0007669"/>
    <property type="project" value="UniProtKB-KW"/>
</dbReference>
<keyword evidence="18" id="KW-0808">Transferase</keyword>
<evidence type="ECO:0000256" key="4">
    <source>
        <dbReference type="ARBA" id="ARBA00022664"/>
    </source>
</evidence>
<dbReference type="InterPro" id="IPR001584">
    <property type="entry name" value="Integrase_cat-core"/>
</dbReference>
<comment type="catalytic activity">
    <reaction evidence="22">
        <text>DNA(n) + a 2'-deoxyribonucleoside 5'-triphosphate = DNA(n+1) + diphosphate</text>
        <dbReference type="Rhea" id="RHEA:22508"/>
        <dbReference type="Rhea" id="RHEA-COMP:17339"/>
        <dbReference type="Rhea" id="RHEA-COMP:17340"/>
        <dbReference type="ChEBI" id="CHEBI:33019"/>
        <dbReference type="ChEBI" id="CHEBI:61560"/>
        <dbReference type="ChEBI" id="CHEBI:173112"/>
        <dbReference type="EC" id="2.7.7.49"/>
    </reaction>
</comment>
<dbReference type="InterPro" id="IPR054722">
    <property type="entry name" value="PolX-like_BBD"/>
</dbReference>
<evidence type="ECO:0000256" key="5">
    <source>
        <dbReference type="ARBA" id="ARBA00022670"/>
    </source>
</evidence>
<evidence type="ECO:0000259" key="25">
    <source>
        <dbReference type="PROSITE" id="PS50994"/>
    </source>
</evidence>
<dbReference type="InterPro" id="IPR036397">
    <property type="entry name" value="RNaseH_sf"/>
</dbReference>
<dbReference type="GO" id="GO:0003887">
    <property type="term" value="F:DNA-directed DNA polymerase activity"/>
    <property type="evidence" value="ECO:0007669"/>
    <property type="project" value="UniProtKB-KW"/>
</dbReference>
<dbReference type="InterPro" id="IPR057670">
    <property type="entry name" value="SH3_retrovirus"/>
</dbReference>
<dbReference type="GO" id="GO:0003964">
    <property type="term" value="F:RNA-directed DNA polymerase activity"/>
    <property type="evidence" value="ECO:0007669"/>
    <property type="project" value="UniProtKB-KW"/>
</dbReference>
<dbReference type="SUPFAM" id="SSF56672">
    <property type="entry name" value="DNA/RNA polymerases"/>
    <property type="match status" value="1"/>
</dbReference>
<dbReference type="InterPro" id="IPR036875">
    <property type="entry name" value="Znf_CCHC_sf"/>
</dbReference>
<evidence type="ECO:0000256" key="17">
    <source>
        <dbReference type="ARBA" id="ARBA00022918"/>
    </source>
</evidence>
<keyword evidence="7" id="KW-0540">Nuclease</keyword>
<dbReference type="EMBL" id="MNAD01000633">
    <property type="protein sequence ID" value="OJT11499.1"/>
    <property type="molecule type" value="Genomic_DNA"/>
</dbReference>
<dbReference type="Pfam" id="PF07727">
    <property type="entry name" value="RVT_2"/>
    <property type="match status" value="1"/>
</dbReference>
<dbReference type="Pfam" id="PF25597">
    <property type="entry name" value="SH3_retrovirus"/>
    <property type="match status" value="1"/>
</dbReference>
<comment type="caution">
    <text evidence="26">The sequence shown here is derived from an EMBL/GenBank/DDBJ whole genome shotgun (WGS) entry which is preliminary data.</text>
</comment>
<evidence type="ECO:0000256" key="16">
    <source>
        <dbReference type="ARBA" id="ARBA00022908"/>
    </source>
</evidence>
<evidence type="ECO:0000256" key="8">
    <source>
        <dbReference type="ARBA" id="ARBA00022723"/>
    </source>
</evidence>
<evidence type="ECO:0000256" key="23">
    <source>
        <dbReference type="ARBA" id="ARBA00049244"/>
    </source>
</evidence>
<dbReference type="GO" id="GO:0003723">
    <property type="term" value="F:RNA binding"/>
    <property type="evidence" value="ECO:0007669"/>
    <property type="project" value="UniProtKB-KW"/>
</dbReference>
<evidence type="ECO:0000256" key="12">
    <source>
        <dbReference type="ARBA" id="ARBA00022801"/>
    </source>
</evidence>
<proteinExistence type="predicted"/>
<keyword evidence="14" id="KW-0460">Magnesium</keyword>
<keyword evidence="8" id="KW-0479">Metal-binding</keyword>
<evidence type="ECO:0000256" key="22">
    <source>
        <dbReference type="ARBA" id="ARBA00048173"/>
    </source>
</evidence>
<keyword evidence="6" id="KW-0548">Nucleotidyltransferase</keyword>
<dbReference type="InterPro" id="IPR012337">
    <property type="entry name" value="RNaseH-like_sf"/>
</dbReference>
<organism evidence="26 27">
    <name type="scientific">Trametes pubescens</name>
    <name type="common">White-rot fungus</name>
    <dbReference type="NCBI Taxonomy" id="154538"/>
    <lineage>
        <taxon>Eukaryota</taxon>
        <taxon>Fungi</taxon>
        <taxon>Dikarya</taxon>
        <taxon>Basidiomycota</taxon>
        <taxon>Agaricomycotina</taxon>
        <taxon>Agaricomycetes</taxon>
        <taxon>Polyporales</taxon>
        <taxon>Polyporaceae</taxon>
        <taxon>Trametes</taxon>
    </lineage>
</organism>
<comment type="function">
    <text evidence="1">The aspartyl protease (PR) mediates the proteolytic cleavages of the Gag and Gag-Pol polyproteins after assembly of the VLP.</text>
</comment>
<dbReference type="Gene3D" id="3.30.420.10">
    <property type="entry name" value="Ribonuclease H-like superfamily/Ribonuclease H"/>
    <property type="match status" value="1"/>
</dbReference>
<dbReference type="PROSITE" id="PS50994">
    <property type="entry name" value="INTEGRASE"/>
    <property type="match status" value="1"/>
</dbReference>
<dbReference type="CDD" id="cd09272">
    <property type="entry name" value="RNase_HI_RT_Ty1"/>
    <property type="match status" value="1"/>
</dbReference>
<feature type="non-terminal residue" evidence="26">
    <location>
        <position position="1"/>
    </location>
</feature>
<dbReference type="Pfam" id="PF14223">
    <property type="entry name" value="Retrotran_gag_2"/>
    <property type="match status" value="1"/>
</dbReference>
<feature type="compositionally biased region" description="Low complexity" evidence="24">
    <location>
        <begin position="1"/>
        <end position="27"/>
    </location>
</feature>
<keyword evidence="4" id="KW-0507">mRNA processing</keyword>
<dbReference type="Pfam" id="PF22936">
    <property type="entry name" value="Pol_BBD"/>
    <property type="match status" value="1"/>
</dbReference>
<feature type="compositionally biased region" description="Low complexity" evidence="24">
    <location>
        <begin position="899"/>
        <end position="908"/>
    </location>
</feature>
<dbReference type="Pfam" id="PF13976">
    <property type="entry name" value="gag_pre-integrs"/>
    <property type="match status" value="1"/>
</dbReference>
<evidence type="ECO:0000256" key="21">
    <source>
        <dbReference type="ARBA" id="ARBA00023268"/>
    </source>
</evidence>
<dbReference type="GO" id="GO:0005634">
    <property type="term" value="C:nucleus"/>
    <property type="evidence" value="ECO:0007669"/>
    <property type="project" value="UniProtKB-ARBA"/>
</dbReference>
<evidence type="ECO:0000256" key="24">
    <source>
        <dbReference type="SAM" id="MobiDB-lite"/>
    </source>
</evidence>
<keyword evidence="12" id="KW-0378">Hydrolase</keyword>
<dbReference type="InterPro" id="IPR043502">
    <property type="entry name" value="DNA/RNA_pol_sf"/>
</dbReference>
<evidence type="ECO:0000256" key="2">
    <source>
        <dbReference type="ARBA" id="ARBA00022578"/>
    </source>
</evidence>
<feature type="domain" description="Integrase catalytic" evidence="25">
    <location>
        <begin position="585"/>
        <end position="754"/>
    </location>
</feature>
<evidence type="ECO:0000256" key="9">
    <source>
        <dbReference type="ARBA" id="ARBA00022741"/>
    </source>
</evidence>
<feature type="region of interest" description="Disordered" evidence="24">
    <location>
        <begin position="833"/>
        <end position="935"/>
    </location>
</feature>
<evidence type="ECO:0000256" key="13">
    <source>
        <dbReference type="ARBA" id="ARBA00022840"/>
    </source>
</evidence>
<protein>
    <submittedName>
        <fullName evidence="26">Retrovirus-related Pol polyprotein from transposon TNT 1-94</fullName>
    </submittedName>
</protein>
<evidence type="ECO:0000256" key="14">
    <source>
        <dbReference type="ARBA" id="ARBA00022842"/>
    </source>
</evidence>
<dbReference type="GO" id="GO:0008270">
    <property type="term" value="F:zinc ion binding"/>
    <property type="evidence" value="ECO:0007669"/>
    <property type="project" value="InterPro"/>
</dbReference>
<keyword evidence="20" id="KW-0233">DNA recombination</keyword>
<feature type="compositionally biased region" description="Basic and acidic residues" evidence="24">
    <location>
        <begin position="252"/>
        <end position="261"/>
    </location>
</feature>
<keyword evidence="3" id="KW-1188">Viral release from host cell</keyword>
<evidence type="ECO:0000313" key="26">
    <source>
        <dbReference type="EMBL" id="OJT11499.1"/>
    </source>
</evidence>
<feature type="compositionally biased region" description="Pro residues" evidence="24">
    <location>
        <begin position="46"/>
        <end position="60"/>
    </location>
</feature>
<evidence type="ECO:0000256" key="18">
    <source>
        <dbReference type="ARBA" id="ARBA00022932"/>
    </source>
</evidence>
<dbReference type="GO" id="GO:0005524">
    <property type="term" value="F:ATP binding"/>
    <property type="evidence" value="ECO:0007669"/>
    <property type="project" value="UniProtKB-KW"/>
</dbReference>
<dbReference type="GO" id="GO:0004190">
    <property type="term" value="F:aspartic-type endopeptidase activity"/>
    <property type="evidence" value="ECO:0007669"/>
    <property type="project" value="UniProtKB-KW"/>
</dbReference>
<gene>
    <name evidence="26" type="ORF">TRAPUB_11982</name>
</gene>
<dbReference type="SUPFAM" id="SSF57756">
    <property type="entry name" value="Retrovirus zinc finger-like domains"/>
    <property type="match status" value="1"/>
</dbReference>
<dbReference type="GO" id="GO:0032196">
    <property type="term" value="P:transposition"/>
    <property type="evidence" value="ECO:0007669"/>
    <property type="project" value="UniProtKB-KW"/>
</dbReference>
<feature type="compositionally biased region" description="Acidic residues" evidence="24">
    <location>
        <begin position="863"/>
        <end position="879"/>
    </location>
</feature>
<dbReference type="STRING" id="154538.A0A1M2VV58"/>
<dbReference type="SUPFAM" id="SSF53098">
    <property type="entry name" value="Ribonuclease H-like"/>
    <property type="match status" value="1"/>
</dbReference>
<keyword evidence="15" id="KW-0694">RNA-binding</keyword>
<keyword evidence="19" id="KW-0917">Virion maturation</keyword>
<feature type="region of interest" description="Disordered" evidence="24">
    <location>
        <begin position="252"/>
        <end position="300"/>
    </location>
</feature>
<evidence type="ECO:0000256" key="10">
    <source>
        <dbReference type="ARBA" id="ARBA00022750"/>
    </source>
</evidence>
<dbReference type="PANTHER" id="PTHR42648:SF11">
    <property type="entry name" value="TRANSPOSON TY4-P GAG-POL POLYPROTEIN"/>
    <property type="match status" value="1"/>
</dbReference>
<keyword evidence="11" id="KW-0255">Endonuclease</keyword>
<reference evidence="26 27" key="1">
    <citation type="submission" date="2016-10" db="EMBL/GenBank/DDBJ databases">
        <title>Genome sequence of the basidiomycete white-rot fungus Trametes pubescens.</title>
        <authorList>
            <person name="Makela M.R."/>
            <person name="Granchi Z."/>
            <person name="Peng M."/>
            <person name="De Vries R.P."/>
            <person name="Grigoriev I."/>
            <person name="Riley R."/>
            <person name="Hilden K."/>
        </authorList>
    </citation>
    <scope>NUCLEOTIDE SEQUENCE [LARGE SCALE GENOMIC DNA]</scope>
    <source>
        <strain evidence="26 27">FBCC735</strain>
    </source>
</reference>
<keyword evidence="17" id="KW-0695">RNA-directed DNA polymerase</keyword>
<dbReference type="InterPro" id="IPR013103">
    <property type="entry name" value="RVT_2"/>
</dbReference>
<evidence type="ECO:0000256" key="19">
    <source>
        <dbReference type="ARBA" id="ARBA00023113"/>
    </source>
</evidence>
<keyword evidence="18" id="KW-0239">DNA-directed DNA polymerase</keyword>
<keyword evidence="5" id="KW-0645">Protease</keyword>
<evidence type="ECO:0000256" key="3">
    <source>
        <dbReference type="ARBA" id="ARBA00022612"/>
    </source>
</evidence>
<evidence type="ECO:0000313" key="27">
    <source>
        <dbReference type="Proteomes" id="UP000184267"/>
    </source>
</evidence>
<evidence type="ECO:0000256" key="20">
    <source>
        <dbReference type="ARBA" id="ARBA00023172"/>
    </source>
</evidence>
<evidence type="ECO:0000256" key="7">
    <source>
        <dbReference type="ARBA" id="ARBA00022722"/>
    </source>
</evidence>
<feature type="region of interest" description="Disordered" evidence="24">
    <location>
        <begin position="1"/>
        <end position="68"/>
    </location>
</feature>
<dbReference type="GO" id="GO:0015074">
    <property type="term" value="P:DNA integration"/>
    <property type="evidence" value="ECO:0007669"/>
    <property type="project" value="UniProtKB-KW"/>
</dbReference>
<keyword evidence="10" id="KW-0064">Aspartyl protease</keyword>
<sequence>SQRHSTVQSSSTTVITMSTTTLGNPDAAPTPAPGNPTPQQQVVDPTPAPTPAPAPAPMPPVSNNTPSHSNKLFDVANLKDDGSNFPMWKFRLQMILESRELWAIVNRTESQPETANEEGLKAWTLRDRAALLQITLTLDDAPLSSVMLARTSADAWDKLVGRFEGKGKQTIASLIGELFRGTLSDEESLEAQLDAMQLKARILERLGQPLDDSLVAIAMVTSLPPSYNTLRTILMSSHATLTTDTVISQVLNEEKSRRERSNTQSAFFAKTSDKKGASSKSTKAKPSPRPGNGKKCAHCKKNGHVKDECRKLKAEQAAAAAGKDTKEKGIGDLAAKTVVVRDGDETIRLYVADALSSQRDTQTRWIVDSGASAPMCSQREWFVTYTPLETPKRVWLGDERFILATGIGSVALRLKREDGHETAVFPDVYHVPDLNGNLLSVSYFARKGYSVSFEQDGCSILDGSGNTIASAFEREGLYILHAQPHMPEARTYLTSLARMTDPSADPGPMPDLAALVANGSTTSRADVSTWHRRLGHLHVDSVLKMVRKGMVKGMEVIGTLRKPRIPCVPCLQGKQTRNVIPKNTTTEYPRVNHRTHADLQGPMQTQTQFGERYLNLFVEGHSHHLTGYLMKAKSEQPRQLEQYIARSEVATGQPLNILRTDGGGEYVNKDVEALLHERGIHHERTNAYTPQENGVAERANRTVMEMARSMLAESGLPNKYWGEAAMYAIHILNRTPTRTLDKDITPIKAYTGNKPSVAHIRPFGCKAFVHVPDEKRQKLDLKSLECVLVGYAENKRAYRLLHRPTGRIYESRDVVFDEGHNVEPHRITISIEPFVAPSTTPSRYKTTVEEVEDEGEPPRSAPTEDEPSEENSEDVEQAEDSSVQENEDIPEPPPPAPSRPARAQRSIPIAPGAPYPSPIPSADVRRSVRTRRVPVPDDDARYRVSSYNRRAGRIMPQATSTEEPADEQDAAETVGDEHAHRALTLDGEPLTYEEAMSRPDADMWKAACAEELFAFAKAELYDEVEKPRGRKVVGCKWVFKIKRGPDGSIEKYKARLVAKGFTQVEGIDYTDTFAPVSKFASIRTVLALAAMYDLDVDQMDVKSAFLNGDLDEEIYMTCPPGFDHDAGSVWRLRKSLYGLKQASREWYKKIRSEFEDLGFERSDADHSIFVKVENGVILIIALYVDDMLIAGNDRTTIDAFKSTLSERFEMTDLGSARWILGMEIERDRARHTLSISQAQYIEKILERHGMANCRPVSTPMEPNLKLEKLSEATIDPKPYQSALGSLMYAMLGSRPDLAFAVGALSKHSATPGPQHWKALMRVFRYLRGSSDLCLSYKPDSEHSNGATPLGYCDADWAGDVNDRRSTSGQAFFLHGGAVSWQSKKQQSIAQSSTEAEYVALASAAKEALWLRALLDDLAIPASISRSSPGSKVTPLLLVDNQSAMALAKNSTFHDRTKHIAVRHHFIRDEIERGTLEAEYVPTDDQVADVLTKALAREKHVRFTTALGLV</sequence>
<keyword evidence="2" id="KW-0815">Transposition</keyword>
<keyword evidence="13" id="KW-0067">ATP-binding</keyword>
<evidence type="ECO:0000256" key="1">
    <source>
        <dbReference type="ARBA" id="ARBA00002180"/>
    </source>
</evidence>
<evidence type="ECO:0000256" key="6">
    <source>
        <dbReference type="ARBA" id="ARBA00022695"/>
    </source>
</evidence>
<accession>A0A1M2VV58</accession>
<name>A0A1M2VV58_TRAPU</name>
<dbReference type="GO" id="GO:0004519">
    <property type="term" value="F:endonuclease activity"/>
    <property type="evidence" value="ECO:0007669"/>
    <property type="project" value="UniProtKB-KW"/>
</dbReference>
<dbReference type="InterPro" id="IPR025724">
    <property type="entry name" value="GAG-pre-integrase_dom"/>
</dbReference>
<comment type="catalytic activity">
    <reaction evidence="23">
        <text>DNA(n) + a 2'-deoxyribonucleoside 5'-triphosphate = DNA(n+1) + diphosphate</text>
        <dbReference type="Rhea" id="RHEA:22508"/>
        <dbReference type="Rhea" id="RHEA-COMP:17339"/>
        <dbReference type="Rhea" id="RHEA-COMP:17340"/>
        <dbReference type="ChEBI" id="CHEBI:33019"/>
        <dbReference type="ChEBI" id="CHEBI:61560"/>
        <dbReference type="ChEBI" id="CHEBI:173112"/>
        <dbReference type="EC" id="2.7.7.7"/>
    </reaction>
</comment>
<dbReference type="OMA" id="AGNRYFM"/>
<keyword evidence="9" id="KW-0547">Nucleotide-binding</keyword>
<evidence type="ECO:0000256" key="11">
    <source>
        <dbReference type="ARBA" id="ARBA00022759"/>
    </source>
</evidence>
<keyword evidence="27" id="KW-1185">Reference proteome</keyword>
<dbReference type="InterPro" id="IPR039537">
    <property type="entry name" value="Retrotran_Ty1/copia-like"/>
</dbReference>
<dbReference type="Proteomes" id="UP000184267">
    <property type="component" value="Unassembled WGS sequence"/>
</dbReference>
<dbReference type="OrthoDB" id="7691805at2759"/>
<evidence type="ECO:0000256" key="15">
    <source>
        <dbReference type="ARBA" id="ARBA00022884"/>
    </source>
</evidence>
<dbReference type="GO" id="GO:0006310">
    <property type="term" value="P:DNA recombination"/>
    <property type="evidence" value="ECO:0007669"/>
    <property type="project" value="UniProtKB-KW"/>
</dbReference>